<organism evidence="1 2">
    <name type="scientific">Dokdonia ponticola</name>
    <dbReference type="NCBI Taxonomy" id="2041041"/>
    <lineage>
        <taxon>Bacteria</taxon>
        <taxon>Pseudomonadati</taxon>
        <taxon>Bacteroidota</taxon>
        <taxon>Flavobacteriia</taxon>
        <taxon>Flavobacteriales</taxon>
        <taxon>Flavobacteriaceae</taxon>
        <taxon>Dokdonia</taxon>
    </lineage>
</organism>
<keyword evidence="2" id="KW-1185">Reference proteome</keyword>
<sequence>MLKNILNINGVKKLDNKAQKSITGGRRCNNPWLYNELTIESCGLCGGNWITENGCEYCELPFNSNCY</sequence>
<evidence type="ECO:0000313" key="1">
    <source>
        <dbReference type="EMBL" id="MFC4635802.1"/>
    </source>
</evidence>
<dbReference type="RefSeq" id="WP_379981376.1">
    <property type="nucleotide sequence ID" value="NZ_JBHSFV010000012.1"/>
</dbReference>
<proteinExistence type="predicted"/>
<dbReference type="Proteomes" id="UP001596043">
    <property type="component" value="Unassembled WGS sequence"/>
</dbReference>
<evidence type="ECO:0000313" key="2">
    <source>
        <dbReference type="Proteomes" id="UP001596043"/>
    </source>
</evidence>
<gene>
    <name evidence="1" type="ORF">ACFO3O_17965</name>
</gene>
<protein>
    <submittedName>
        <fullName evidence="1">Uncharacterized protein</fullName>
    </submittedName>
</protein>
<accession>A0ABV9I0Y9</accession>
<comment type="caution">
    <text evidence="1">The sequence shown here is derived from an EMBL/GenBank/DDBJ whole genome shotgun (WGS) entry which is preliminary data.</text>
</comment>
<reference evidence="2" key="1">
    <citation type="journal article" date="2019" name="Int. J. Syst. Evol. Microbiol.">
        <title>The Global Catalogue of Microorganisms (GCM) 10K type strain sequencing project: providing services to taxonomists for standard genome sequencing and annotation.</title>
        <authorList>
            <consortium name="The Broad Institute Genomics Platform"/>
            <consortium name="The Broad Institute Genome Sequencing Center for Infectious Disease"/>
            <person name="Wu L."/>
            <person name="Ma J."/>
        </authorList>
    </citation>
    <scope>NUCLEOTIDE SEQUENCE [LARGE SCALE GENOMIC DNA]</scope>
    <source>
        <strain evidence="2">YJ-61-S</strain>
    </source>
</reference>
<name>A0ABV9I0Y9_9FLAO</name>
<dbReference type="EMBL" id="JBHSFV010000012">
    <property type="protein sequence ID" value="MFC4635802.1"/>
    <property type="molecule type" value="Genomic_DNA"/>
</dbReference>